<sequence>MGKKTAIAITLTTGVAAYFATRYLLKDKHREEMIAKANNLADEGSEKALKYYRYAKDYFEDKNEFGCEFENLKQKFSKKAQDLKDNDNVNKAFDSLKDATSDLKKQFEKAKVDYDDLAPETDIVIDGRSAFGQAKQAAETEGDQPTEVFYPQQD</sequence>
<dbReference type="Proteomes" id="UP000051621">
    <property type="component" value="Unassembled WGS sequence"/>
</dbReference>
<protein>
    <recommendedName>
        <fullName evidence="5">YtxH domain-containing protein</fullName>
    </recommendedName>
</protein>
<feature type="region of interest" description="Disordered" evidence="1">
    <location>
        <begin position="134"/>
        <end position="154"/>
    </location>
</feature>
<evidence type="ECO:0000256" key="1">
    <source>
        <dbReference type="SAM" id="MobiDB-lite"/>
    </source>
</evidence>
<evidence type="ECO:0000313" key="4">
    <source>
        <dbReference type="Proteomes" id="UP000051621"/>
    </source>
</evidence>
<dbReference type="RefSeq" id="WP_057742713.1">
    <property type="nucleotide sequence ID" value="NZ_AZEF01000010.1"/>
</dbReference>
<keyword evidence="2" id="KW-0472">Membrane</keyword>
<organism evidence="3 4">
    <name type="scientific">Liquorilactobacillus capillatus DSM 19910</name>
    <dbReference type="NCBI Taxonomy" id="1423731"/>
    <lineage>
        <taxon>Bacteria</taxon>
        <taxon>Bacillati</taxon>
        <taxon>Bacillota</taxon>
        <taxon>Bacilli</taxon>
        <taxon>Lactobacillales</taxon>
        <taxon>Lactobacillaceae</taxon>
        <taxon>Liquorilactobacillus</taxon>
    </lineage>
</organism>
<name>A0A0R1MBS9_9LACO</name>
<dbReference type="STRING" id="1423731.FC81_GL000596"/>
<keyword evidence="4" id="KW-1185">Reference proteome</keyword>
<dbReference type="PATRIC" id="fig|1423731.3.peg.611"/>
<feature type="transmembrane region" description="Helical" evidence="2">
    <location>
        <begin position="6"/>
        <end position="25"/>
    </location>
</feature>
<dbReference type="EMBL" id="AZEF01000010">
    <property type="protein sequence ID" value="KRL02709.1"/>
    <property type="molecule type" value="Genomic_DNA"/>
</dbReference>
<reference evidence="3 4" key="1">
    <citation type="journal article" date="2015" name="Genome Announc.">
        <title>Expanding the biotechnology potential of lactobacilli through comparative genomics of 213 strains and associated genera.</title>
        <authorList>
            <person name="Sun Z."/>
            <person name="Harris H.M."/>
            <person name="McCann A."/>
            <person name="Guo C."/>
            <person name="Argimon S."/>
            <person name="Zhang W."/>
            <person name="Yang X."/>
            <person name="Jeffery I.B."/>
            <person name="Cooney J.C."/>
            <person name="Kagawa T.F."/>
            <person name="Liu W."/>
            <person name="Song Y."/>
            <person name="Salvetti E."/>
            <person name="Wrobel A."/>
            <person name="Rasinkangas P."/>
            <person name="Parkhill J."/>
            <person name="Rea M.C."/>
            <person name="O'Sullivan O."/>
            <person name="Ritari J."/>
            <person name="Douillard F.P."/>
            <person name="Paul Ross R."/>
            <person name="Yang R."/>
            <person name="Briner A.E."/>
            <person name="Felis G.E."/>
            <person name="de Vos W.M."/>
            <person name="Barrangou R."/>
            <person name="Klaenhammer T.R."/>
            <person name="Caufield P.W."/>
            <person name="Cui Y."/>
            <person name="Zhang H."/>
            <person name="O'Toole P.W."/>
        </authorList>
    </citation>
    <scope>NUCLEOTIDE SEQUENCE [LARGE SCALE GENOMIC DNA]</scope>
    <source>
        <strain evidence="3 4">DSM 19910</strain>
    </source>
</reference>
<gene>
    <name evidence="3" type="ORF">FC81_GL000596</name>
</gene>
<evidence type="ECO:0008006" key="5">
    <source>
        <dbReference type="Google" id="ProtNLM"/>
    </source>
</evidence>
<evidence type="ECO:0000313" key="3">
    <source>
        <dbReference type="EMBL" id="KRL02709.1"/>
    </source>
</evidence>
<accession>A0A0R1MBS9</accession>
<evidence type="ECO:0000256" key="2">
    <source>
        <dbReference type="SAM" id="Phobius"/>
    </source>
</evidence>
<dbReference type="OrthoDB" id="2295849at2"/>
<keyword evidence="2" id="KW-1133">Transmembrane helix</keyword>
<dbReference type="AlphaFoldDB" id="A0A0R1MBS9"/>
<comment type="caution">
    <text evidence="3">The sequence shown here is derived from an EMBL/GenBank/DDBJ whole genome shotgun (WGS) entry which is preliminary data.</text>
</comment>
<keyword evidence="2" id="KW-0812">Transmembrane</keyword>
<proteinExistence type="predicted"/>